<proteinExistence type="predicted"/>
<dbReference type="PANTHER" id="PTHR43685:SF2">
    <property type="entry name" value="GLYCOSYLTRANSFERASE 2-LIKE DOMAIN-CONTAINING PROTEIN"/>
    <property type="match status" value="1"/>
</dbReference>
<keyword evidence="2" id="KW-0328">Glycosyltransferase</keyword>
<evidence type="ECO:0000313" key="2">
    <source>
        <dbReference type="EMBL" id="QXE92337.1"/>
    </source>
</evidence>
<organism evidence="2 3">
    <name type="scientific">Geomonas subterranea</name>
    <dbReference type="NCBI Taxonomy" id="2847989"/>
    <lineage>
        <taxon>Bacteria</taxon>
        <taxon>Pseudomonadati</taxon>
        <taxon>Thermodesulfobacteriota</taxon>
        <taxon>Desulfuromonadia</taxon>
        <taxon>Geobacterales</taxon>
        <taxon>Geobacteraceae</taxon>
        <taxon>Geomonas</taxon>
    </lineage>
</organism>
<dbReference type="Pfam" id="PF00535">
    <property type="entry name" value="Glycos_transf_2"/>
    <property type="match status" value="1"/>
</dbReference>
<dbReference type="InterPro" id="IPR001173">
    <property type="entry name" value="Glyco_trans_2-like"/>
</dbReference>
<dbReference type="RefSeq" id="WP_217288891.1">
    <property type="nucleotide sequence ID" value="NZ_CP077683.1"/>
</dbReference>
<evidence type="ECO:0000259" key="1">
    <source>
        <dbReference type="Pfam" id="PF00535"/>
    </source>
</evidence>
<dbReference type="EC" id="2.4.-.-" evidence="2"/>
<keyword evidence="2" id="KW-0808">Transferase</keyword>
<evidence type="ECO:0000313" key="3">
    <source>
        <dbReference type="Proteomes" id="UP000683559"/>
    </source>
</evidence>
<accession>A0ABX8LN24</accession>
<dbReference type="Proteomes" id="UP000683559">
    <property type="component" value="Chromosome"/>
</dbReference>
<keyword evidence="3" id="KW-1185">Reference proteome</keyword>
<feature type="domain" description="Glycosyltransferase 2-like" evidence="1">
    <location>
        <begin position="8"/>
        <end position="120"/>
    </location>
</feature>
<gene>
    <name evidence="2" type="ORF">KP001_07395</name>
</gene>
<dbReference type="EMBL" id="CP077683">
    <property type="protein sequence ID" value="QXE92337.1"/>
    <property type="molecule type" value="Genomic_DNA"/>
</dbReference>
<dbReference type="InterPro" id="IPR050834">
    <property type="entry name" value="Glycosyltransf_2"/>
</dbReference>
<name>A0ABX8LN24_9BACT</name>
<sequence length="251" mass="28590">MLTPPKVSVVIPCYNHGAFLDETVDSVLAQSFADFEIIIVDDGSTDPGTVRLLEGYRRPKTTVLRTANGGVSRARNTGIARARGSYILPLDADDRIAPTYMEKAVAILDARPEVGIVYCDEEKFGEEQGLWDLPPYDPVAELFDNLIHPAAFFRKSDWARVGGYSPMFVYGWEDWDFWVSMTRLNKEVSKIPEILYYYRVRSVSRDHSMCFGHKFAMMALIIMRHKTLYLRHAGALFKKITWLVRSRLASP</sequence>
<dbReference type="GO" id="GO:0016757">
    <property type="term" value="F:glycosyltransferase activity"/>
    <property type="evidence" value="ECO:0007669"/>
    <property type="project" value="UniProtKB-KW"/>
</dbReference>
<protein>
    <submittedName>
        <fullName evidence="2">Glycosyltransferase</fullName>
        <ecNumber evidence="2">2.4.-.-</ecNumber>
    </submittedName>
</protein>
<reference evidence="2 3" key="1">
    <citation type="submission" date="2021-06" db="EMBL/GenBank/DDBJ databases">
        <title>Gemonas diversity in paddy soil.</title>
        <authorList>
            <person name="Liu G."/>
        </authorList>
    </citation>
    <scope>NUCLEOTIDE SEQUENCE [LARGE SCALE GENOMIC DNA]</scope>
    <source>
        <strain evidence="2 3">RG2</strain>
    </source>
</reference>
<dbReference type="PANTHER" id="PTHR43685">
    <property type="entry name" value="GLYCOSYLTRANSFERASE"/>
    <property type="match status" value="1"/>
</dbReference>